<dbReference type="InterPro" id="IPR000182">
    <property type="entry name" value="GNAT_dom"/>
</dbReference>
<dbReference type="Pfam" id="PF13302">
    <property type="entry name" value="Acetyltransf_3"/>
    <property type="match status" value="1"/>
</dbReference>
<dbReference type="EMBL" id="BNJG01000002">
    <property type="protein sequence ID" value="GHO56763.1"/>
    <property type="molecule type" value="Genomic_DNA"/>
</dbReference>
<feature type="domain" description="N-acetyltransferase" evidence="1">
    <location>
        <begin position="8"/>
        <end position="72"/>
    </location>
</feature>
<evidence type="ECO:0000313" key="2">
    <source>
        <dbReference type="EMBL" id="GHO56763.1"/>
    </source>
</evidence>
<dbReference type="Gene3D" id="3.40.630.30">
    <property type="match status" value="1"/>
</dbReference>
<sequence>MFTLETERLLLRGFTLEDWEAINAIVSDPEVTRYMHFSNWDETRRHKWFDWMLEHALKPQRDAYNWALRSNTTRC</sequence>
<comment type="caution">
    <text evidence="2">The sequence shown here is derived from an EMBL/GenBank/DDBJ whole genome shotgun (WGS) entry which is preliminary data.</text>
</comment>
<gene>
    <name evidence="2" type="ORF">KSB_52380</name>
</gene>
<evidence type="ECO:0000313" key="3">
    <source>
        <dbReference type="Proteomes" id="UP000654345"/>
    </source>
</evidence>
<protein>
    <recommendedName>
        <fullName evidence="1">N-acetyltransferase domain-containing protein</fullName>
    </recommendedName>
</protein>
<reference evidence="2 3" key="1">
    <citation type="journal article" date="2021" name="Int. J. Syst. Evol. Microbiol.">
        <title>Reticulibacter mediterranei gen. nov., sp. nov., within the new family Reticulibacteraceae fam. nov., and Ktedonospora formicarum gen. nov., sp. nov., Ktedonobacter robiniae sp. nov., Dictyobacter formicarum sp. nov. and Dictyobacter arantiisoli sp. nov., belonging to the class Ktedonobacteria.</title>
        <authorList>
            <person name="Yabe S."/>
            <person name="Zheng Y."/>
            <person name="Wang C.M."/>
            <person name="Sakai Y."/>
            <person name="Abe K."/>
            <person name="Yokota A."/>
            <person name="Donadio S."/>
            <person name="Cavaletti L."/>
            <person name="Monciardini P."/>
        </authorList>
    </citation>
    <scope>NUCLEOTIDE SEQUENCE [LARGE SCALE GENOMIC DNA]</scope>
    <source>
        <strain evidence="2 3">SOSP1-30</strain>
    </source>
</reference>
<accession>A0ABQ3UVR3</accession>
<evidence type="ECO:0000259" key="1">
    <source>
        <dbReference type="Pfam" id="PF13302"/>
    </source>
</evidence>
<proteinExistence type="predicted"/>
<name>A0ABQ3UVR3_9CHLR</name>
<keyword evidence="3" id="KW-1185">Reference proteome</keyword>
<dbReference type="SUPFAM" id="SSF55729">
    <property type="entry name" value="Acyl-CoA N-acyltransferases (Nat)"/>
    <property type="match status" value="1"/>
</dbReference>
<dbReference type="InterPro" id="IPR016181">
    <property type="entry name" value="Acyl_CoA_acyltransferase"/>
</dbReference>
<dbReference type="Proteomes" id="UP000654345">
    <property type="component" value="Unassembled WGS sequence"/>
</dbReference>
<organism evidence="2 3">
    <name type="scientific">Ktedonobacter robiniae</name>
    <dbReference type="NCBI Taxonomy" id="2778365"/>
    <lineage>
        <taxon>Bacteria</taxon>
        <taxon>Bacillati</taxon>
        <taxon>Chloroflexota</taxon>
        <taxon>Ktedonobacteria</taxon>
        <taxon>Ktedonobacterales</taxon>
        <taxon>Ktedonobacteraceae</taxon>
        <taxon>Ktedonobacter</taxon>
    </lineage>
</organism>